<protein>
    <submittedName>
        <fullName evidence="6">EI24 domain-containing protein</fullName>
    </submittedName>
</protein>
<dbReference type="RefSeq" id="WP_202687148.1">
    <property type="nucleotide sequence ID" value="NZ_JAESVN010000001.1"/>
</dbReference>
<organism evidence="6 7">
    <name type="scientific">Szabonella alba</name>
    <dbReference type="NCBI Taxonomy" id="2804194"/>
    <lineage>
        <taxon>Bacteria</taxon>
        <taxon>Pseudomonadati</taxon>
        <taxon>Pseudomonadota</taxon>
        <taxon>Alphaproteobacteria</taxon>
        <taxon>Rhodobacterales</taxon>
        <taxon>Paracoccaceae</taxon>
        <taxon>Szabonella</taxon>
    </lineage>
</organism>
<evidence type="ECO:0000313" key="7">
    <source>
        <dbReference type="Proteomes" id="UP000648908"/>
    </source>
</evidence>
<dbReference type="AlphaFoldDB" id="A0A8K0V9P7"/>
<evidence type="ECO:0000256" key="1">
    <source>
        <dbReference type="ARBA" id="ARBA00004141"/>
    </source>
</evidence>
<dbReference type="Pfam" id="PF07264">
    <property type="entry name" value="EI24"/>
    <property type="match status" value="1"/>
</dbReference>
<feature type="transmembrane region" description="Helical" evidence="5">
    <location>
        <begin position="187"/>
        <end position="210"/>
    </location>
</feature>
<sequence length="238" mass="25863">MFLDFRRALAQIGDPAFRRVLLLGIALALALLVAVYAAFLAVIQSFTPDSIEIPLVGPVGGLDTLLSWGSALFMLGLSVFLMMPVASAFTSLFLDDVAEAVEARHYPDLPPVPRLPFMDALVDSLNFVGLLIAVNVLALILYAFAGPFIPVVFWAVNGLLLGREYFTLVAMRRLGRQGAKAMRQRHWVAVWIAGTLMAAPLSIPLLNLLIPVLGAATFTHMFHRLHRAEGATDLSGRV</sequence>
<gene>
    <name evidence="6" type="ORF">JL811_01285</name>
</gene>
<accession>A0A8K0V9P7</accession>
<keyword evidence="4 5" id="KW-0472">Membrane</keyword>
<evidence type="ECO:0000256" key="2">
    <source>
        <dbReference type="ARBA" id="ARBA00022692"/>
    </source>
</evidence>
<proteinExistence type="predicted"/>
<keyword evidence="7" id="KW-1185">Reference proteome</keyword>
<keyword evidence="2 5" id="KW-0812">Transmembrane</keyword>
<evidence type="ECO:0000256" key="4">
    <source>
        <dbReference type="ARBA" id="ARBA00023136"/>
    </source>
</evidence>
<evidence type="ECO:0000256" key="5">
    <source>
        <dbReference type="SAM" id="Phobius"/>
    </source>
</evidence>
<feature type="transmembrane region" description="Helical" evidence="5">
    <location>
        <begin position="148"/>
        <end position="166"/>
    </location>
</feature>
<dbReference type="InterPro" id="IPR059112">
    <property type="entry name" value="CysZ/EI24"/>
</dbReference>
<evidence type="ECO:0000313" key="6">
    <source>
        <dbReference type="EMBL" id="MBL4915839.1"/>
    </source>
</evidence>
<feature type="transmembrane region" description="Helical" evidence="5">
    <location>
        <begin position="66"/>
        <end position="94"/>
    </location>
</feature>
<comment type="subcellular location">
    <subcellularLocation>
        <location evidence="1">Membrane</location>
        <topology evidence="1">Multi-pass membrane protein</topology>
    </subcellularLocation>
</comment>
<feature type="transmembrane region" description="Helical" evidence="5">
    <location>
        <begin position="20"/>
        <end position="46"/>
    </location>
</feature>
<feature type="transmembrane region" description="Helical" evidence="5">
    <location>
        <begin position="124"/>
        <end position="142"/>
    </location>
</feature>
<dbReference type="EMBL" id="JAESVN010000001">
    <property type="protein sequence ID" value="MBL4915839.1"/>
    <property type="molecule type" value="Genomic_DNA"/>
</dbReference>
<keyword evidence="3 5" id="KW-1133">Transmembrane helix</keyword>
<dbReference type="Proteomes" id="UP000648908">
    <property type="component" value="Unassembled WGS sequence"/>
</dbReference>
<reference evidence="6" key="1">
    <citation type="submission" date="2021-01" db="EMBL/GenBank/DDBJ databases">
        <title>Tabrizicola alba sp. nov. a motile alkaliphilic bacterium isolated from a soda lake.</title>
        <authorList>
            <person name="Szuroczki S."/>
            <person name="Abbaszade G."/>
            <person name="Schumann P."/>
            <person name="Toth E."/>
        </authorList>
    </citation>
    <scope>NUCLEOTIDE SEQUENCE</scope>
    <source>
        <strain evidence="6">DMG-N-6</strain>
    </source>
</reference>
<comment type="caution">
    <text evidence="6">The sequence shown here is derived from an EMBL/GenBank/DDBJ whole genome shotgun (WGS) entry which is preliminary data.</text>
</comment>
<name>A0A8K0V9P7_9RHOB</name>
<evidence type="ECO:0000256" key="3">
    <source>
        <dbReference type="ARBA" id="ARBA00022989"/>
    </source>
</evidence>